<evidence type="ECO:0000256" key="1">
    <source>
        <dbReference type="SAM" id="MobiDB-lite"/>
    </source>
</evidence>
<comment type="caution">
    <text evidence="2">The sequence shown here is derived from an EMBL/GenBank/DDBJ whole genome shotgun (WGS) entry which is preliminary data.</text>
</comment>
<dbReference type="EMBL" id="AHKC01009350">
    <property type="protein sequence ID" value="EKF33258.1"/>
    <property type="molecule type" value="Genomic_DNA"/>
</dbReference>
<dbReference type="AlphaFoldDB" id="K2MDI7"/>
<dbReference type="Proteomes" id="UP000007350">
    <property type="component" value="Unassembled WGS sequence"/>
</dbReference>
<keyword evidence="3" id="KW-1185">Reference proteome</keyword>
<gene>
    <name evidence="2" type="ORF">MOQ_002881</name>
</gene>
<reference evidence="2 3" key="1">
    <citation type="journal article" date="2012" name="BMC Genomics">
        <title>Comparative genomic analysis of human infective Trypanosoma cruzi lineages with the bat-restricted subspecies T. cruzi marinkellei.</title>
        <authorList>
            <person name="Franzen O."/>
            <person name="Talavera-Lopez C."/>
            <person name="Ochaya S."/>
            <person name="Butler C.E."/>
            <person name="Messenger L.A."/>
            <person name="Lewis M.D."/>
            <person name="Llewellyn M.S."/>
            <person name="Marinkelle C.J."/>
            <person name="Tyler K.M."/>
            <person name="Miles M.A."/>
            <person name="Andersson B."/>
        </authorList>
    </citation>
    <scope>NUCLEOTIDE SEQUENCE [LARGE SCALE GENOMIC DNA]</scope>
    <source>
        <strain evidence="2 3">B7</strain>
    </source>
</reference>
<accession>K2MDI7</accession>
<feature type="compositionally biased region" description="Basic and acidic residues" evidence="1">
    <location>
        <begin position="190"/>
        <end position="214"/>
    </location>
</feature>
<protein>
    <submittedName>
        <fullName evidence="2">Uncharacterized protein</fullName>
    </submittedName>
</protein>
<organism evidence="2 3">
    <name type="scientific">Trypanosoma cruzi marinkellei</name>
    <dbReference type="NCBI Taxonomy" id="85056"/>
    <lineage>
        <taxon>Eukaryota</taxon>
        <taxon>Discoba</taxon>
        <taxon>Euglenozoa</taxon>
        <taxon>Kinetoplastea</taxon>
        <taxon>Metakinetoplastina</taxon>
        <taxon>Trypanosomatida</taxon>
        <taxon>Trypanosomatidae</taxon>
        <taxon>Trypanosoma</taxon>
        <taxon>Schizotrypanum</taxon>
    </lineage>
</organism>
<name>K2MDI7_TRYCR</name>
<evidence type="ECO:0000313" key="3">
    <source>
        <dbReference type="Proteomes" id="UP000007350"/>
    </source>
</evidence>
<sequence>MAEGTAAAAGALSELLIDEDKVHRSLIPDDEVIRDYLSCINDDTWVRHAELVHLSDLKETPHEELVKKEVLRTFIEERSRSGVMMPRDLIMEGILWQERFMEEYKKEQRSQDNKEASNYKESLMSSFRTKRSGGSGITDSTSKEARAIEYKKFQASVPEYPTENTYTRDAYHELPHGNASAAKQDPNNDVPKKEEEEKIEPAAANEFDHEKHIAADPYPVEAHTEPEQQADEALQQGHAGESKNEYPTEDEFPAGQQSAVAEPAGQAAVEGDAAPGDVTQDAADYPTEEGVSAEKPSHEGRLRRLTMRHPMARSIQLNMPQLHPTSRRRMWQTSQFPTRMLTQTRKKCECINTIEMHFWLCFATRKKEQKKGWMKMEEEKKKRKGRFLQTGQREEKKRLCQYEDVNMF</sequence>
<dbReference type="OrthoDB" id="262225at2759"/>
<evidence type="ECO:0000313" key="2">
    <source>
        <dbReference type="EMBL" id="EKF33258.1"/>
    </source>
</evidence>
<feature type="region of interest" description="Disordered" evidence="1">
    <location>
        <begin position="176"/>
        <end position="300"/>
    </location>
</feature>
<proteinExistence type="predicted"/>